<dbReference type="RefSeq" id="WP_200386757.1">
    <property type="nucleotide sequence ID" value="NZ_NRSD01000003.1"/>
</dbReference>
<evidence type="ECO:0000313" key="4">
    <source>
        <dbReference type="Proteomes" id="UP001138802"/>
    </source>
</evidence>
<feature type="signal peptide" evidence="2">
    <location>
        <begin position="1"/>
        <end position="22"/>
    </location>
</feature>
<dbReference type="EMBL" id="NRSD01000003">
    <property type="protein sequence ID" value="MBK1643953.1"/>
    <property type="molecule type" value="Genomic_DNA"/>
</dbReference>
<feature type="compositionally biased region" description="Low complexity" evidence="1">
    <location>
        <begin position="67"/>
        <end position="87"/>
    </location>
</feature>
<comment type="caution">
    <text evidence="3">The sequence shown here is derived from an EMBL/GenBank/DDBJ whole genome shotgun (WGS) entry which is preliminary data.</text>
</comment>
<evidence type="ECO:0000256" key="2">
    <source>
        <dbReference type="SAM" id="SignalP"/>
    </source>
</evidence>
<feature type="region of interest" description="Disordered" evidence="1">
    <location>
        <begin position="25"/>
        <end position="141"/>
    </location>
</feature>
<dbReference type="PROSITE" id="PS51257">
    <property type="entry name" value="PROKAR_LIPOPROTEIN"/>
    <property type="match status" value="1"/>
</dbReference>
<reference evidence="3 4" key="1">
    <citation type="journal article" date="2020" name="Microorganisms">
        <title>Osmotic Adaptation and Compatible Solute Biosynthesis of Phototrophic Bacteria as Revealed from Genome Analyses.</title>
        <authorList>
            <person name="Imhoff J.F."/>
            <person name="Rahn T."/>
            <person name="Kunzel S."/>
            <person name="Keller A."/>
            <person name="Neulinger S.C."/>
        </authorList>
    </citation>
    <scope>NUCLEOTIDE SEQUENCE [LARGE SCALE GENOMIC DNA]</scope>
    <source>
        <strain evidence="3 4">DSM 21303</strain>
    </source>
</reference>
<dbReference type="Gene3D" id="1.25.40.10">
    <property type="entry name" value="Tetratricopeptide repeat domain"/>
    <property type="match status" value="1"/>
</dbReference>
<protein>
    <recommendedName>
        <fullName evidence="5">Tetratricopeptide repeat protein</fullName>
    </recommendedName>
</protein>
<gene>
    <name evidence="3" type="ORF">CKO25_04625</name>
</gene>
<organism evidence="3 4">
    <name type="scientific">Thiocapsa imhoffii</name>
    <dbReference type="NCBI Taxonomy" id="382777"/>
    <lineage>
        <taxon>Bacteria</taxon>
        <taxon>Pseudomonadati</taxon>
        <taxon>Pseudomonadota</taxon>
        <taxon>Gammaproteobacteria</taxon>
        <taxon>Chromatiales</taxon>
        <taxon>Chromatiaceae</taxon>
        <taxon>Thiocapsa</taxon>
    </lineage>
</organism>
<dbReference type="Pfam" id="PF14559">
    <property type="entry name" value="TPR_19"/>
    <property type="match status" value="1"/>
</dbReference>
<evidence type="ECO:0008006" key="5">
    <source>
        <dbReference type="Google" id="ProtNLM"/>
    </source>
</evidence>
<proteinExistence type="predicted"/>
<dbReference type="InterPro" id="IPR011990">
    <property type="entry name" value="TPR-like_helical_dom_sf"/>
</dbReference>
<name>A0A9X1B866_9GAMM</name>
<feature type="chain" id="PRO_5040917283" description="Tetratricopeptide repeat protein" evidence="2">
    <location>
        <begin position="23"/>
        <end position="259"/>
    </location>
</feature>
<keyword evidence="2" id="KW-0732">Signal</keyword>
<dbReference type="SUPFAM" id="SSF48452">
    <property type="entry name" value="TPR-like"/>
    <property type="match status" value="1"/>
</dbReference>
<dbReference type="AlphaFoldDB" id="A0A9X1B866"/>
<feature type="compositionally biased region" description="Polar residues" evidence="1">
    <location>
        <begin position="208"/>
        <end position="223"/>
    </location>
</feature>
<evidence type="ECO:0000313" key="3">
    <source>
        <dbReference type="EMBL" id="MBK1643953.1"/>
    </source>
</evidence>
<sequence length="259" mass="27019">MTRLFILLMAVFLTSACNVLQRSETAAPVVRVTPREPAPEAPPTVAETTPPERPQRQPTRVFAYRDPAVATAPETSEPAPSAPVPTEQEGPRVATAPPESGPVAPTAAPAVAPPAPAPAAPSPSAPVLSEPAPPAPETQVALIPSAPPLGVEGLAPAAESLARQAEQQRQAGDFAGAAASLERALRIAPREPYLWNRLARVRLEQGQSAQAGNLASRSNNLAGNTPAIRQDNWRIIAEARRRSGDLDGAGEAEQRASDQ</sequence>
<dbReference type="Proteomes" id="UP001138802">
    <property type="component" value="Unassembled WGS sequence"/>
</dbReference>
<feature type="region of interest" description="Disordered" evidence="1">
    <location>
        <begin position="208"/>
        <end position="229"/>
    </location>
</feature>
<feature type="compositionally biased region" description="Pro residues" evidence="1">
    <location>
        <begin position="111"/>
        <end position="124"/>
    </location>
</feature>
<keyword evidence="4" id="KW-1185">Reference proteome</keyword>
<evidence type="ECO:0000256" key="1">
    <source>
        <dbReference type="SAM" id="MobiDB-lite"/>
    </source>
</evidence>
<accession>A0A9X1B866</accession>